<keyword evidence="2 6" id="KW-0813">Transport</keyword>
<keyword evidence="8" id="KW-1185">Reference proteome</keyword>
<gene>
    <name evidence="7" type="ORF">ASNO1_33250</name>
</gene>
<name>A0ABQ6QTA2_9BACT</name>
<evidence type="ECO:0008006" key="9">
    <source>
        <dbReference type="Google" id="ProtNLM"/>
    </source>
</evidence>
<keyword evidence="5" id="KW-0472">Membrane</keyword>
<dbReference type="PRINTS" id="PR00783">
    <property type="entry name" value="MINTRINSICP"/>
</dbReference>
<protein>
    <recommendedName>
        <fullName evidence="9">Aquaporin family protein</fullName>
    </recommendedName>
</protein>
<dbReference type="RefSeq" id="WP_338277922.1">
    <property type="nucleotide sequence ID" value="NZ_BTTX01000003.1"/>
</dbReference>
<evidence type="ECO:0000256" key="3">
    <source>
        <dbReference type="ARBA" id="ARBA00022692"/>
    </source>
</evidence>
<evidence type="ECO:0000256" key="6">
    <source>
        <dbReference type="RuleBase" id="RU000477"/>
    </source>
</evidence>
<sequence>MPSSANPMDLRRRLVTEALGCGLLVVALEGSHHVAEHLGASATEGRLFMSLSCGAVLACLLWVLRPLSGAHLNPALTFADALGDRTPWREVPLYALAQLSGSLVGRLVAHRMCNEPLLLTSKLPAADGARFLTEMVATFGLLVVVRGCVRTRPSATPLAIAGYVAATVWFTDSRSLANPALVLARAASAHMGVMSPWEVESFIAAQLLGAALAVFLFRWLLGGTPRPVATAVETVVFECAEAGPAHLAAALFNTLAHPDRARAVVSPPPGSGLDDGPPLAVATLMREANLRAAPARDRNVPASHNVLIDVAGQAPGMDARVRERWSLPALSLKDEAGAKALQAALRPKLQQLLARRGWERLHVVSGGGPAPEGPRALT</sequence>
<keyword evidence="3 6" id="KW-0812">Transmembrane</keyword>
<dbReference type="PROSITE" id="PS00221">
    <property type="entry name" value="MIP"/>
    <property type="match status" value="1"/>
</dbReference>
<dbReference type="InterPro" id="IPR022357">
    <property type="entry name" value="MIP_CS"/>
</dbReference>
<comment type="caution">
    <text evidence="7">The sequence shown here is derived from an EMBL/GenBank/DDBJ whole genome shotgun (WGS) entry which is preliminary data.</text>
</comment>
<comment type="subcellular location">
    <subcellularLocation>
        <location evidence="1">Membrane</location>
        <topology evidence="1">Multi-pass membrane protein</topology>
    </subcellularLocation>
</comment>
<dbReference type="InterPro" id="IPR000425">
    <property type="entry name" value="MIP"/>
</dbReference>
<dbReference type="PANTHER" id="PTHR45724:SF13">
    <property type="entry name" value="AQUAPORIN NIP1-1-RELATED"/>
    <property type="match status" value="1"/>
</dbReference>
<organism evidence="7 8">
    <name type="scientific">Corallococcus caeni</name>
    <dbReference type="NCBI Taxonomy" id="3082388"/>
    <lineage>
        <taxon>Bacteria</taxon>
        <taxon>Pseudomonadati</taxon>
        <taxon>Myxococcota</taxon>
        <taxon>Myxococcia</taxon>
        <taxon>Myxococcales</taxon>
        <taxon>Cystobacterineae</taxon>
        <taxon>Myxococcaceae</taxon>
        <taxon>Corallococcus</taxon>
    </lineage>
</organism>
<dbReference type="SUPFAM" id="SSF81338">
    <property type="entry name" value="Aquaporin-like"/>
    <property type="match status" value="1"/>
</dbReference>
<evidence type="ECO:0000313" key="8">
    <source>
        <dbReference type="Proteomes" id="UP001342631"/>
    </source>
</evidence>
<accession>A0ABQ6QTA2</accession>
<evidence type="ECO:0000313" key="7">
    <source>
        <dbReference type="EMBL" id="GMU07072.1"/>
    </source>
</evidence>
<comment type="similarity">
    <text evidence="6">Belongs to the MIP/aquaporin (TC 1.A.8) family.</text>
</comment>
<evidence type="ECO:0000256" key="5">
    <source>
        <dbReference type="ARBA" id="ARBA00023136"/>
    </source>
</evidence>
<evidence type="ECO:0000256" key="4">
    <source>
        <dbReference type="ARBA" id="ARBA00022989"/>
    </source>
</evidence>
<evidence type="ECO:0000256" key="2">
    <source>
        <dbReference type="ARBA" id="ARBA00022448"/>
    </source>
</evidence>
<dbReference type="PANTHER" id="PTHR45724">
    <property type="entry name" value="AQUAPORIN NIP2-1"/>
    <property type="match status" value="1"/>
</dbReference>
<dbReference type="InterPro" id="IPR034294">
    <property type="entry name" value="Aquaporin_transptr"/>
</dbReference>
<evidence type="ECO:0000256" key="1">
    <source>
        <dbReference type="ARBA" id="ARBA00004141"/>
    </source>
</evidence>
<dbReference type="EMBL" id="BTTX01000003">
    <property type="protein sequence ID" value="GMU07072.1"/>
    <property type="molecule type" value="Genomic_DNA"/>
</dbReference>
<keyword evidence="4" id="KW-1133">Transmembrane helix</keyword>
<reference evidence="7 8" key="1">
    <citation type="journal article" date="2024" name="Arch. Microbiol.">
        <title>Corallococcus caeni sp. nov., a novel myxobacterium isolated from activated sludge.</title>
        <authorList>
            <person name="Tomita S."/>
            <person name="Nakai R."/>
            <person name="Kuroda K."/>
            <person name="Kurashita H."/>
            <person name="Hatamoto M."/>
            <person name="Yamaguchi T."/>
            <person name="Narihiro T."/>
        </authorList>
    </citation>
    <scope>NUCLEOTIDE SEQUENCE [LARGE SCALE GENOMIC DNA]</scope>
    <source>
        <strain evidence="7 8">NO1</strain>
    </source>
</reference>
<dbReference type="Pfam" id="PF00230">
    <property type="entry name" value="MIP"/>
    <property type="match status" value="1"/>
</dbReference>
<dbReference type="InterPro" id="IPR023271">
    <property type="entry name" value="Aquaporin-like"/>
</dbReference>
<proteinExistence type="inferred from homology"/>
<dbReference type="Gene3D" id="1.20.1080.10">
    <property type="entry name" value="Glycerol uptake facilitator protein"/>
    <property type="match status" value="1"/>
</dbReference>
<dbReference type="Proteomes" id="UP001342631">
    <property type="component" value="Unassembled WGS sequence"/>
</dbReference>